<dbReference type="Gene3D" id="3.20.20.70">
    <property type="entry name" value="Aldolase class I"/>
    <property type="match status" value="1"/>
</dbReference>
<comment type="cofactor">
    <cofactor evidence="1">
        <name>Zn(2+)</name>
        <dbReference type="ChEBI" id="CHEBI:29105"/>
    </cofactor>
</comment>
<evidence type="ECO:0000256" key="2">
    <source>
        <dbReference type="ARBA" id="ARBA00022679"/>
    </source>
</evidence>
<dbReference type="InterPro" id="IPR008567">
    <property type="entry name" value="BKACE"/>
</dbReference>
<dbReference type="GO" id="GO:0043720">
    <property type="term" value="F:3-keto-5-aminohexanoate cleavage activity"/>
    <property type="evidence" value="ECO:0007669"/>
    <property type="project" value="InterPro"/>
</dbReference>
<dbReference type="PANTHER" id="PTHR37418:SF2">
    <property type="entry name" value="3-KETO-5-AMINOHEXANOATE CLEAVAGE ENZYME"/>
    <property type="match status" value="1"/>
</dbReference>
<reference evidence="5 6" key="1">
    <citation type="journal article" date="1994" name="Int. J. Syst. Bacteriol.">
        <title>Phylogenetic positions of novel aerobic, bacteriochlorophyll a-containing bacteria and description of Roseococcus thiosulfatophilus gen. nov., sp. nov., Erythromicrobium ramosum gen. nov., sp. nov., and Erythrobacter litoralis sp. nov.</title>
        <authorList>
            <person name="Yurkov V."/>
            <person name="Stackebrandt E."/>
            <person name="Holmes A."/>
            <person name="Fuerst J.A."/>
            <person name="Hugenholtz P."/>
            <person name="Golecki J."/>
            <person name="Gad'on N."/>
            <person name="Gorlenko V.M."/>
            <person name="Kompantseva E.I."/>
            <person name="Drews G."/>
        </authorList>
    </citation>
    <scope>NUCLEOTIDE SEQUENCE [LARGE SCALE GENOMIC DNA]</scope>
    <source>
        <strain evidence="5 6">KR-99</strain>
    </source>
</reference>
<keyword evidence="3" id="KW-0479">Metal-binding</keyword>
<gene>
    <name evidence="5" type="ORF">FG486_12285</name>
</gene>
<protein>
    <submittedName>
        <fullName evidence="5">3-keto-5-aminohexanoate cleavage protein</fullName>
    </submittedName>
</protein>
<keyword evidence="4" id="KW-0862">Zinc</keyword>
<comment type="caution">
    <text evidence="5">The sequence shown here is derived from an EMBL/GenBank/DDBJ whole genome shotgun (WGS) entry which is preliminary data.</text>
</comment>
<dbReference type="Pfam" id="PF05853">
    <property type="entry name" value="BKACE"/>
    <property type="match status" value="1"/>
</dbReference>
<accession>A0A7V8RES9</accession>
<evidence type="ECO:0000313" key="5">
    <source>
        <dbReference type="EMBL" id="MBA1375119.1"/>
    </source>
</evidence>
<dbReference type="AlphaFoldDB" id="A0A7V8RES9"/>
<dbReference type="Proteomes" id="UP000589292">
    <property type="component" value="Unassembled WGS sequence"/>
</dbReference>
<dbReference type="GO" id="GO:0046872">
    <property type="term" value="F:metal ion binding"/>
    <property type="evidence" value="ECO:0007669"/>
    <property type="project" value="UniProtKB-KW"/>
</dbReference>
<evidence type="ECO:0000256" key="3">
    <source>
        <dbReference type="ARBA" id="ARBA00022723"/>
    </source>
</evidence>
<organism evidence="5 6">
    <name type="scientific">Sphingomonas ursincola</name>
    <dbReference type="NCBI Taxonomy" id="56361"/>
    <lineage>
        <taxon>Bacteria</taxon>
        <taxon>Pseudomonadati</taxon>
        <taxon>Pseudomonadota</taxon>
        <taxon>Alphaproteobacteria</taxon>
        <taxon>Sphingomonadales</taxon>
        <taxon>Sphingomonadaceae</taxon>
        <taxon>Sphingomonas</taxon>
    </lineage>
</organism>
<proteinExistence type="predicted"/>
<evidence type="ECO:0000256" key="4">
    <source>
        <dbReference type="ARBA" id="ARBA00022833"/>
    </source>
</evidence>
<name>A0A7V8RES9_9SPHN</name>
<sequence length="300" mass="32206">MSQAVVVTCAITGSHQDFHKHPDYPITPAQIARDCIAASKAGAAVAHVHARDPETGWPSMDTGLYREIIDRVRSADCDIILNLTAGEGAVFEPRPDDPNRNTDRGNLASPAARVAHIEALQPEICTIDVATMNFGEFAFINMARDLRMMADRMIAAGTQPEIEVFDIGHVVLANRLIEEGHLRAPFLFQLCLGIAYGAPATPQAMALMASMLPEGAVWSAFGVGPKEFDIVANAVTMGGNVRVGLEDNMYLSRGRFATNAELVDRAVNIVGMLNRNVATADQAREIMGINARRGGLANAA</sequence>
<dbReference type="EMBL" id="VDES01000002">
    <property type="protein sequence ID" value="MBA1375119.1"/>
    <property type="molecule type" value="Genomic_DNA"/>
</dbReference>
<keyword evidence="6" id="KW-1185">Reference proteome</keyword>
<keyword evidence="2" id="KW-0808">Transferase</keyword>
<dbReference type="InterPro" id="IPR013785">
    <property type="entry name" value="Aldolase_TIM"/>
</dbReference>
<dbReference type="RefSeq" id="WP_181267702.1">
    <property type="nucleotide sequence ID" value="NZ_BAAAGB010000001.1"/>
</dbReference>
<evidence type="ECO:0000256" key="1">
    <source>
        <dbReference type="ARBA" id="ARBA00001947"/>
    </source>
</evidence>
<evidence type="ECO:0000313" key="6">
    <source>
        <dbReference type="Proteomes" id="UP000589292"/>
    </source>
</evidence>
<dbReference type="PANTHER" id="PTHR37418">
    <property type="entry name" value="3-KETO-5-AMINOHEXANOATE CLEAVAGE ENZYME-RELATED"/>
    <property type="match status" value="1"/>
</dbReference>